<sequence length="24" mass="2803">MDGKMKTFLQKLKKKLHSQHAPAH</sequence>
<evidence type="ECO:0000313" key="2">
    <source>
        <dbReference type="EMBL" id="JAH12617.1"/>
    </source>
</evidence>
<reference evidence="2" key="2">
    <citation type="journal article" date="2015" name="Fish Shellfish Immunol.">
        <title>Early steps in the European eel (Anguilla anguilla)-Vibrio vulnificus interaction in the gills: Role of the RtxA13 toxin.</title>
        <authorList>
            <person name="Callol A."/>
            <person name="Pajuelo D."/>
            <person name="Ebbesson L."/>
            <person name="Teles M."/>
            <person name="MacKenzie S."/>
            <person name="Amaro C."/>
        </authorList>
    </citation>
    <scope>NUCLEOTIDE SEQUENCE</scope>
</reference>
<feature type="region of interest" description="Disordered" evidence="1">
    <location>
        <begin position="1"/>
        <end position="24"/>
    </location>
</feature>
<dbReference type="AlphaFoldDB" id="A0A0E9Q7V7"/>
<dbReference type="EMBL" id="GBXM01095960">
    <property type="protein sequence ID" value="JAH12617.1"/>
    <property type="molecule type" value="Transcribed_RNA"/>
</dbReference>
<accession>A0A0E9Q7V7</accession>
<organism evidence="2">
    <name type="scientific">Anguilla anguilla</name>
    <name type="common">European freshwater eel</name>
    <name type="synonym">Muraena anguilla</name>
    <dbReference type="NCBI Taxonomy" id="7936"/>
    <lineage>
        <taxon>Eukaryota</taxon>
        <taxon>Metazoa</taxon>
        <taxon>Chordata</taxon>
        <taxon>Craniata</taxon>
        <taxon>Vertebrata</taxon>
        <taxon>Euteleostomi</taxon>
        <taxon>Actinopterygii</taxon>
        <taxon>Neopterygii</taxon>
        <taxon>Teleostei</taxon>
        <taxon>Anguilliformes</taxon>
        <taxon>Anguillidae</taxon>
        <taxon>Anguilla</taxon>
    </lineage>
</organism>
<name>A0A0E9Q7V7_ANGAN</name>
<reference evidence="2" key="1">
    <citation type="submission" date="2014-11" db="EMBL/GenBank/DDBJ databases">
        <authorList>
            <person name="Amaro Gonzalez C."/>
        </authorList>
    </citation>
    <scope>NUCLEOTIDE SEQUENCE</scope>
</reference>
<feature type="compositionally biased region" description="Basic residues" evidence="1">
    <location>
        <begin position="11"/>
        <end position="24"/>
    </location>
</feature>
<protein>
    <submittedName>
        <fullName evidence="2">Uncharacterized protein</fullName>
    </submittedName>
</protein>
<proteinExistence type="predicted"/>
<feature type="compositionally biased region" description="Low complexity" evidence="1">
    <location>
        <begin position="1"/>
        <end position="10"/>
    </location>
</feature>
<evidence type="ECO:0000256" key="1">
    <source>
        <dbReference type="SAM" id="MobiDB-lite"/>
    </source>
</evidence>